<evidence type="ECO:0000313" key="13">
    <source>
        <dbReference type="Proteomes" id="UP001287286"/>
    </source>
</evidence>
<accession>A0A179HA23</accession>
<protein>
    <submittedName>
        <fullName evidence="8">Uncharacterized protein</fullName>
    </submittedName>
</protein>
<evidence type="ECO:0000256" key="3">
    <source>
        <dbReference type="ARBA" id="ARBA00022737"/>
    </source>
</evidence>
<dbReference type="InterPro" id="IPR038753">
    <property type="entry name" value="NFKBIL1"/>
</dbReference>
<evidence type="ECO:0000256" key="2">
    <source>
        <dbReference type="ARBA" id="ARBA00022553"/>
    </source>
</evidence>
<evidence type="ECO:0000256" key="5">
    <source>
        <dbReference type="ARBA" id="ARBA00023242"/>
    </source>
</evidence>
<evidence type="ECO:0000256" key="1">
    <source>
        <dbReference type="ARBA" id="ARBA00004123"/>
    </source>
</evidence>
<evidence type="ECO:0000313" key="9">
    <source>
        <dbReference type="EMBL" id="OAQ95080.1"/>
    </source>
</evidence>
<reference evidence="10 12" key="2">
    <citation type="journal article" date="2016" name="Front. Microbiol.">
        <title>Genome and transcriptome sequences reveal the specific parasitism of the nematophagous Purpureocillium lilacinum 36-1.</title>
        <authorList>
            <person name="Xie J."/>
            <person name="Li S."/>
            <person name="Mo C."/>
            <person name="Xiao X."/>
            <person name="Peng D."/>
            <person name="Wang G."/>
            <person name="Xiao Y."/>
        </authorList>
    </citation>
    <scope>NUCLEOTIDE SEQUENCE [LARGE SCALE GENOMIC DNA]</scope>
    <source>
        <strain evidence="10 12">36-1</strain>
    </source>
</reference>
<feature type="region of interest" description="Disordered" evidence="6">
    <location>
        <begin position="195"/>
        <end position="246"/>
    </location>
</feature>
<keyword evidence="5" id="KW-0539">Nucleus</keyword>
<evidence type="ECO:0000313" key="11">
    <source>
        <dbReference type="Proteomes" id="UP000078240"/>
    </source>
</evidence>
<feature type="compositionally biased region" description="Basic and acidic residues" evidence="6">
    <location>
        <begin position="91"/>
        <end position="104"/>
    </location>
</feature>
<evidence type="ECO:0000313" key="12">
    <source>
        <dbReference type="Proteomes" id="UP000245956"/>
    </source>
</evidence>
<reference evidence="7" key="4">
    <citation type="submission" date="2023-11" db="EMBL/GenBank/DDBJ databases">
        <authorList>
            <person name="Beijen E."/>
            <person name="Ohm R.A."/>
        </authorList>
    </citation>
    <scope>NUCLEOTIDE SEQUENCE</scope>
    <source>
        <strain evidence="7">CBS 150709</strain>
    </source>
</reference>
<keyword evidence="13" id="KW-1185">Reference proteome</keyword>
<keyword evidence="3" id="KW-0677">Repeat</keyword>
<dbReference type="OMA" id="MWEKTHQ"/>
<dbReference type="PANTHER" id="PTHR15263">
    <property type="entry name" value="I-KAPPA-B-LIKE PROTEIN IKBL"/>
    <property type="match status" value="1"/>
</dbReference>
<sequence>MDGEPPSAKRRHILSSFNQDRPIEADTRRKKEAPDEERHERRDSQAPKRSPPRDPEPEDADGDPLRPRKTRLKLKKHKHRHRSRSRSGSPRRHDEESGNHTIGDRHRHRRRHRRRHRSPTPPNIHDAPPLDPEAAFRESLFDAMADDEAALYWESVYGQPVHIYSNEKVGPQGELERMTEEEYAAHVRQKMFEKTHAGMLEEKARREERRKQRDQEDRERRRTQDKEDRRQRELREEMERSLRRGQERKERKTWTELWDRYTAAWAAWDGDPTKVPWPVRDGERKSIDEQNVRAFFLQGLNLRELGEGAFAAKLRDERVRWHPDKMQQRLGGRMDSEVMKDVTAIFQIIDRLWGEMRANK</sequence>
<dbReference type="GO" id="GO:0043124">
    <property type="term" value="P:negative regulation of canonical NF-kappaB signal transduction"/>
    <property type="evidence" value="ECO:0007669"/>
    <property type="project" value="InterPro"/>
</dbReference>
<reference evidence="8 11" key="3">
    <citation type="submission" date="2016-01" db="EMBL/GenBank/DDBJ databases">
        <title>Biosynthesis of antibiotic leucinostatins and their inhibition on Phytophthora in bio-control Purpureocillium lilacinum.</title>
        <authorList>
            <person name="Wang G."/>
            <person name="Liu Z."/>
            <person name="Lin R."/>
            <person name="Li E."/>
            <person name="Mao Z."/>
            <person name="Ling J."/>
            <person name="Yin W."/>
            <person name="Xie B."/>
        </authorList>
    </citation>
    <scope>NUCLEOTIDE SEQUENCE [LARGE SCALE GENOMIC DNA]</scope>
    <source>
        <strain evidence="8">PLBJ-1</strain>
        <strain evidence="9">PLFJ-1</strain>
    </source>
</reference>
<dbReference type="GeneID" id="28883323"/>
<gene>
    <name evidence="10" type="ORF">PCL_04295</name>
    <name evidence="7" type="ORF">Purlil1_5422</name>
    <name evidence="8" type="ORF">VFPBJ_01166</name>
    <name evidence="9" type="ORF">VFPFJ_01189</name>
</gene>
<feature type="compositionally biased region" description="Basic residues" evidence="6">
    <location>
        <begin position="105"/>
        <end position="118"/>
    </location>
</feature>
<comment type="caution">
    <text evidence="8">The sequence shown here is derived from an EMBL/GenBank/DDBJ whole genome shotgun (WGS) entry which is preliminary data.</text>
</comment>
<evidence type="ECO:0000313" key="10">
    <source>
        <dbReference type="EMBL" id="PWI67133.1"/>
    </source>
</evidence>
<dbReference type="Proteomes" id="UP001287286">
    <property type="component" value="Unassembled WGS sequence"/>
</dbReference>
<keyword evidence="4" id="KW-0040">ANK repeat</keyword>
<dbReference type="AlphaFoldDB" id="A0A179HA23"/>
<feature type="compositionally biased region" description="Basic and acidic residues" evidence="6">
    <location>
        <begin position="21"/>
        <end position="55"/>
    </location>
</feature>
<reference evidence="10" key="1">
    <citation type="submission" date="2015-05" db="EMBL/GenBank/DDBJ databases">
        <authorList>
            <person name="Wang D.B."/>
            <person name="Wang M."/>
        </authorList>
    </citation>
    <scope>NUCLEOTIDE SEQUENCE</scope>
    <source>
        <strain evidence="10">36-1</strain>
    </source>
</reference>
<dbReference type="EMBL" id="LCWV01000020">
    <property type="protein sequence ID" value="PWI67133.1"/>
    <property type="molecule type" value="Genomic_DNA"/>
</dbReference>
<proteinExistence type="predicted"/>
<dbReference type="STRING" id="33203.A0A179HA23"/>
<feature type="compositionally biased region" description="Basic residues" evidence="6">
    <location>
        <begin position="67"/>
        <end position="85"/>
    </location>
</feature>
<dbReference type="EMBL" id="LSBI01000001">
    <property type="protein sequence ID" value="OAQ95080.1"/>
    <property type="molecule type" value="Genomic_DNA"/>
</dbReference>
<dbReference type="GO" id="GO:0005634">
    <property type="term" value="C:nucleus"/>
    <property type="evidence" value="ECO:0007669"/>
    <property type="project" value="UniProtKB-SubCell"/>
</dbReference>
<comment type="subcellular location">
    <subcellularLocation>
        <location evidence="1">Nucleus</location>
    </subcellularLocation>
</comment>
<keyword evidence="2" id="KW-0597">Phosphoprotein</keyword>
<evidence type="ECO:0000313" key="7">
    <source>
        <dbReference type="EMBL" id="KAK4090251.1"/>
    </source>
</evidence>
<reference evidence="7 13" key="5">
    <citation type="journal article" date="2024" name="Microbiol. Resour. Announc.">
        <title>Genome annotations for the ascomycete fungi Trichoderma harzianum, Trichoderma aggressivum, and Purpureocillium lilacinum.</title>
        <authorList>
            <person name="Beijen E.P.W."/>
            <person name="Ohm R.A."/>
        </authorList>
    </citation>
    <scope>NUCLEOTIDE SEQUENCE [LARGE SCALE GENOMIC DNA]</scope>
    <source>
        <strain evidence="7 13">CBS 150709</strain>
    </source>
</reference>
<dbReference type="OrthoDB" id="412109at2759"/>
<organism evidence="8 11">
    <name type="scientific">Purpureocillium lilacinum</name>
    <name type="common">Paecilomyces lilacinus</name>
    <dbReference type="NCBI Taxonomy" id="33203"/>
    <lineage>
        <taxon>Eukaryota</taxon>
        <taxon>Fungi</taxon>
        <taxon>Dikarya</taxon>
        <taxon>Ascomycota</taxon>
        <taxon>Pezizomycotina</taxon>
        <taxon>Sordariomycetes</taxon>
        <taxon>Hypocreomycetidae</taxon>
        <taxon>Hypocreales</taxon>
        <taxon>Ophiocordycipitaceae</taxon>
        <taxon>Purpureocillium</taxon>
    </lineage>
</organism>
<dbReference type="KEGG" id="plj:28883323"/>
<evidence type="ECO:0000313" key="8">
    <source>
        <dbReference type="EMBL" id="OAQ87126.1"/>
    </source>
</evidence>
<dbReference type="EMBL" id="JAWRVI010000016">
    <property type="protein sequence ID" value="KAK4090251.1"/>
    <property type="molecule type" value="Genomic_DNA"/>
</dbReference>
<dbReference type="RefSeq" id="XP_018183799.1">
    <property type="nucleotide sequence ID" value="XM_018318274.1"/>
</dbReference>
<feature type="region of interest" description="Disordered" evidence="6">
    <location>
        <begin position="1"/>
        <end position="133"/>
    </location>
</feature>
<dbReference type="Proteomes" id="UP000078240">
    <property type="component" value="Unassembled WGS sequence"/>
</dbReference>
<name>A0A179HA23_PURLI</name>
<dbReference type="Proteomes" id="UP000078340">
    <property type="component" value="Unassembled WGS sequence"/>
</dbReference>
<dbReference type="Proteomes" id="UP000245956">
    <property type="component" value="Unassembled WGS sequence"/>
</dbReference>
<dbReference type="EMBL" id="LSBH01000001">
    <property type="protein sequence ID" value="OAQ87126.1"/>
    <property type="molecule type" value="Genomic_DNA"/>
</dbReference>
<evidence type="ECO:0000256" key="6">
    <source>
        <dbReference type="SAM" id="MobiDB-lite"/>
    </source>
</evidence>
<dbReference type="PANTHER" id="PTHR15263:SF1">
    <property type="entry name" value="NF-KAPPA-B INHIBITOR-LIKE PROTEIN 1"/>
    <property type="match status" value="1"/>
</dbReference>
<evidence type="ECO:0000256" key="4">
    <source>
        <dbReference type="ARBA" id="ARBA00023043"/>
    </source>
</evidence>